<dbReference type="AlphaFoldDB" id="A0A1Y2FFR6"/>
<name>A0A1Y2FFR6_9FUNG</name>
<comment type="caution">
    <text evidence="3">The sequence shown here is derived from an EMBL/GenBank/DDBJ whole genome shotgun (WGS) entry which is preliminary data.</text>
</comment>
<feature type="region of interest" description="Disordered" evidence="2">
    <location>
        <begin position="237"/>
        <end position="262"/>
    </location>
</feature>
<sequence>METELENNISNNNNEDSNDIIRDEPIMSKENSNVNNNDEYNETIEILDNNEKEGIKDNSVIEKNKLLDTEVFNLKNYNSNYYFPNEYENFESREDIYYPFDDDHDNDSFPSNPWIFSSDDESNLFDQDQYENEMNEIDDEQWTELYNNDEIFNFIYNDKNLFPGYFQSKEDLRIIDENNTDAYNIDDPDQRIRHEFKLKLENNKRLDQILDNYFKANKDESDNENLMNTFNNEYIDNEENNENIKNNNNTRDNKNEDNNNLSNDKIYQDSKLKFKNNNDNTMPKYLKKINVESFEKSWKKILKKYMDFKNNYSLEKTDKLENFNEKVLEKEFFVQKKEIKEKKDNLKENETLFNEITNDINDIQVNFF</sequence>
<reference evidence="3 4" key="1">
    <citation type="submission" date="2016-08" db="EMBL/GenBank/DDBJ databases">
        <title>A Parts List for Fungal Cellulosomes Revealed by Comparative Genomics.</title>
        <authorList>
            <consortium name="DOE Joint Genome Institute"/>
            <person name="Haitjema C.H."/>
            <person name="Gilmore S.P."/>
            <person name="Henske J.K."/>
            <person name="Solomon K.V."/>
            <person name="De Groot R."/>
            <person name="Kuo A."/>
            <person name="Mondo S.J."/>
            <person name="Salamov A.A."/>
            <person name="Labutti K."/>
            <person name="Zhao Z."/>
            <person name="Chiniquy J."/>
            <person name="Barry K."/>
            <person name="Brewer H.M."/>
            <person name="Purvine S.O."/>
            <person name="Wright A.T."/>
            <person name="Boxma B."/>
            <person name="Van Alen T."/>
            <person name="Hackstein J.H."/>
            <person name="Baker S.E."/>
            <person name="Grigoriev I.V."/>
            <person name="O'Malley M.A."/>
        </authorList>
    </citation>
    <scope>NUCLEOTIDE SEQUENCE [LARGE SCALE GENOMIC DNA]</scope>
    <source>
        <strain evidence="3 4">G1</strain>
    </source>
</reference>
<keyword evidence="4" id="KW-1185">Reference proteome</keyword>
<proteinExistence type="predicted"/>
<feature type="coiled-coil region" evidence="1">
    <location>
        <begin position="329"/>
        <end position="359"/>
    </location>
</feature>
<dbReference type="OrthoDB" id="10525182at2759"/>
<dbReference type="EMBL" id="MCOG01000008">
    <property type="protein sequence ID" value="ORY82769.1"/>
    <property type="molecule type" value="Genomic_DNA"/>
</dbReference>
<organism evidence="3 4">
    <name type="scientific">Neocallimastix californiae</name>
    <dbReference type="NCBI Taxonomy" id="1754190"/>
    <lineage>
        <taxon>Eukaryota</taxon>
        <taxon>Fungi</taxon>
        <taxon>Fungi incertae sedis</taxon>
        <taxon>Chytridiomycota</taxon>
        <taxon>Chytridiomycota incertae sedis</taxon>
        <taxon>Neocallimastigomycetes</taxon>
        <taxon>Neocallimastigales</taxon>
        <taxon>Neocallimastigaceae</taxon>
        <taxon>Neocallimastix</taxon>
    </lineage>
</organism>
<evidence type="ECO:0000256" key="2">
    <source>
        <dbReference type="SAM" id="MobiDB-lite"/>
    </source>
</evidence>
<accession>A0A1Y2FFR6</accession>
<dbReference type="STRING" id="1754190.A0A1Y2FFR6"/>
<gene>
    <name evidence="3" type="ORF">LY90DRAFT_268933</name>
</gene>
<evidence type="ECO:0000313" key="3">
    <source>
        <dbReference type="EMBL" id="ORY82769.1"/>
    </source>
</evidence>
<feature type="compositionally biased region" description="Low complexity" evidence="2">
    <location>
        <begin position="1"/>
        <end position="15"/>
    </location>
</feature>
<keyword evidence="1" id="KW-0175">Coiled coil</keyword>
<evidence type="ECO:0000256" key="1">
    <source>
        <dbReference type="SAM" id="Coils"/>
    </source>
</evidence>
<feature type="region of interest" description="Disordered" evidence="2">
    <location>
        <begin position="1"/>
        <end position="36"/>
    </location>
</feature>
<dbReference type="Proteomes" id="UP000193920">
    <property type="component" value="Unassembled WGS sequence"/>
</dbReference>
<evidence type="ECO:0000313" key="4">
    <source>
        <dbReference type="Proteomes" id="UP000193920"/>
    </source>
</evidence>
<protein>
    <submittedName>
        <fullName evidence="3">Uncharacterized protein</fullName>
    </submittedName>
</protein>